<dbReference type="OrthoDB" id="6071527at2759"/>
<dbReference type="Proteomes" id="UP000596742">
    <property type="component" value="Unassembled WGS sequence"/>
</dbReference>
<sequence>MAANLEQVKNNISYIVSNIRQSQTCPIEKEIFLRNSIDAINLILDGLLSLMKFKTVDAVIKEIPDTGQILGRLYVSKTIRGCSALYDKTTQCIMGLWRENPQTHIERKAAEWALIVKQIKGKLRKKFQEKMDQIKSKVDREDTLESDSWFIMVYKQLLTVPINSPLLSLWDYVLEVLTLYPLEDPVSKKICEALSKSLQHKKGYRHNITAATCYKLWTYSRPSLEQEVLFRIELCKDHVLTSVMDNIWNDSSLVSRPDIPGSSYVQ</sequence>
<evidence type="ECO:0000313" key="2">
    <source>
        <dbReference type="Proteomes" id="UP000596742"/>
    </source>
</evidence>
<protein>
    <submittedName>
        <fullName evidence="1">Uncharacterized protein</fullName>
    </submittedName>
</protein>
<dbReference type="InterPro" id="IPR000686">
    <property type="entry name" value="FANCC"/>
</dbReference>
<dbReference type="GO" id="GO:0006289">
    <property type="term" value="P:nucleotide-excision repair"/>
    <property type="evidence" value="ECO:0007669"/>
    <property type="project" value="TreeGrafter"/>
</dbReference>
<keyword evidence="2" id="KW-1185">Reference proteome</keyword>
<dbReference type="PANTHER" id="PTHR16798">
    <property type="entry name" value="FANCONI ANEMIA GROUP C PROTEIN FANCC"/>
    <property type="match status" value="1"/>
</dbReference>
<evidence type="ECO:0000313" key="1">
    <source>
        <dbReference type="EMBL" id="VDI74500.1"/>
    </source>
</evidence>
<dbReference type="GO" id="GO:0036297">
    <property type="term" value="P:interstrand cross-link repair"/>
    <property type="evidence" value="ECO:0007669"/>
    <property type="project" value="InterPro"/>
</dbReference>
<gene>
    <name evidence="1" type="ORF">MGAL_10B076144</name>
</gene>
<name>A0A8B6H7D7_MYTGA</name>
<proteinExistence type="predicted"/>
<dbReference type="GO" id="GO:0043240">
    <property type="term" value="C:Fanconi anaemia nuclear complex"/>
    <property type="evidence" value="ECO:0007669"/>
    <property type="project" value="InterPro"/>
</dbReference>
<comment type="caution">
    <text evidence="1">The sequence shown here is derived from an EMBL/GenBank/DDBJ whole genome shotgun (WGS) entry which is preliminary data.</text>
</comment>
<dbReference type="PANTHER" id="PTHR16798:SF0">
    <property type="entry name" value="FANCONI ANEMIA GROUP C PROTEIN"/>
    <property type="match status" value="1"/>
</dbReference>
<organism evidence="1 2">
    <name type="scientific">Mytilus galloprovincialis</name>
    <name type="common">Mediterranean mussel</name>
    <dbReference type="NCBI Taxonomy" id="29158"/>
    <lineage>
        <taxon>Eukaryota</taxon>
        <taxon>Metazoa</taxon>
        <taxon>Spiralia</taxon>
        <taxon>Lophotrochozoa</taxon>
        <taxon>Mollusca</taxon>
        <taxon>Bivalvia</taxon>
        <taxon>Autobranchia</taxon>
        <taxon>Pteriomorphia</taxon>
        <taxon>Mytilida</taxon>
        <taxon>Mytiloidea</taxon>
        <taxon>Mytilidae</taxon>
        <taxon>Mytilinae</taxon>
        <taxon>Mytilus</taxon>
    </lineage>
</organism>
<dbReference type="Pfam" id="PF02106">
    <property type="entry name" value="Fanconi_C"/>
    <property type="match status" value="1"/>
</dbReference>
<dbReference type="AlphaFoldDB" id="A0A8B6H7D7"/>
<dbReference type="GO" id="GO:0034599">
    <property type="term" value="P:cellular response to oxidative stress"/>
    <property type="evidence" value="ECO:0007669"/>
    <property type="project" value="TreeGrafter"/>
</dbReference>
<dbReference type="EMBL" id="UYJE01009571">
    <property type="protein sequence ID" value="VDI74500.1"/>
    <property type="molecule type" value="Genomic_DNA"/>
</dbReference>
<accession>A0A8B6H7D7</accession>
<reference evidence="1" key="1">
    <citation type="submission" date="2018-11" db="EMBL/GenBank/DDBJ databases">
        <authorList>
            <person name="Alioto T."/>
            <person name="Alioto T."/>
        </authorList>
    </citation>
    <scope>NUCLEOTIDE SEQUENCE</scope>
</reference>